<feature type="region of interest" description="Disordered" evidence="1">
    <location>
        <begin position="32"/>
        <end position="63"/>
    </location>
</feature>
<dbReference type="PROSITE" id="PS51257">
    <property type="entry name" value="PROKAR_LIPOPROTEIN"/>
    <property type="match status" value="1"/>
</dbReference>
<feature type="signal peptide" evidence="2">
    <location>
        <begin position="1"/>
        <end position="21"/>
    </location>
</feature>
<name>A0A4Y6PR33_PERCE</name>
<dbReference type="RefSeq" id="WP_141197071.1">
    <property type="nucleotide sequence ID" value="NZ_CP041186.1"/>
</dbReference>
<evidence type="ECO:0000256" key="2">
    <source>
        <dbReference type="SAM" id="SignalP"/>
    </source>
</evidence>
<dbReference type="AlphaFoldDB" id="A0A4Y6PR33"/>
<keyword evidence="4" id="KW-1185">Reference proteome</keyword>
<gene>
    <name evidence="3" type="ORF">FIV42_07475</name>
</gene>
<keyword evidence="2" id="KW-0732">Signal</keyword>
<evidence type="ECO:0000256" key="1">
    <source>
        <dbReference type="SAM" id="MobiDB-lite"/>
    </source>
</evidence>
<organism evidence="3 4">
    <name type="scientific">Persicimonas caeni</name>
    <dbReference type="NCBI Taxonomy" id="2292766"/>
    <lineage>
        <taxon>Bacteria</taxon>
        <taxon>Deltaproteobacteria</taxon>
        <taxon>Bradymonadales</taxon>
        <taxon>Bradymonadaceae</taxon>
        <taxon>Persicimonas</taxon>
    </lineage>
</organism>
<protein>
    <submittedName>
        <fullName evidence="3">Uncharacterized protein</fullName>
    </submittedName>
</protein>
<evidence type="ECO:0000313" key="4">
    <source>
        <dbReference type="Proteomes" id="UP000315995"/>
    </source>
</evidence>
<accession>A0A5B8Y1N5</accession>
<accession>A0A4Y6PR33</accession>
<dbReference type="EMBL" id="CP041186">
    <property type="protein sequence ID" value="QDG50579.1"/>
    <property type="molecule type" value="Genomic_DNA"/>
</dbReference>
<feature type="compositionally biased region" description="Low complexity" evidence="1">
    <location>
        <begin position="42"/>
        <end position="51"/>
    </location>
</feature>
<feature type="chain" id="PRO_5030106278" evidence="2">
    <location>
        <begin position="22"/>
        <end position="472"/>
    </location>
</feature>
<sequence>MNSPSHRFVLRASLATLVALALIGCDASDSDKHAEDAGELSADAADTADTLDNPDADAPDADDASRTLVSAANLRLVGGFRVPQASIDGDNTRYMSGSIDRLNGKWIANHGVSGRIIEYTEPDTMGTGPTDTWPELVPGRNGQPLATVEKVSPSGVHWLDEDRVLASGRKSYRSGFEPKWATIFNLETGDETLLHIEDPSLDENGNFHVQQAFAAGFTRIPQAFADQHTDGRTIGIGRGGYDVLGSPLGPALAAFDLADTQVDYVLLDHPTSHPARRDPDYQYPVDEAGETIHQLPIWRDADETDGFWQAGDVGPAAWVDHDDFKGLVFPVSQGRGALDYRAQGDGGSGAFFTVLDPVTFYSPDSGGGNRGGHEDEPWNQSMPPARYHQSLYVYDPAELAEVLAGEREPWECTAHRSDFPLDDSISWAPEGQRTFSRVRGLFWDDERELIWAVIGNVWNDHRFAVLAAYSLE</sequence>
<dbReference type="OrthoDB" id="9811121at2"/>
<feature type="compositionally biased region" description="Acidic residues" evidence="1">
    <location>
        <begin position="52"/>
        <end position="62"/>
    </location>
</feature>
<dbReference type="Proteomes" id="UP000315995">
    <property type="component" value="Chromosome"/>
</dbReference>
<reference evidence="3 4" key="1">
    <citation type="submission" date="2019-06" db="EMBL/GenBank/DDBJ databases">
        <title>Persicimonas caeni gen. nov., sp. nov., a predatory bacterium isolated from solar saltern.</title>
        <authorList>
            <person name="Wang S."/>
        </authorList>
    </citation>
    <scope>NUCLEOTIDE SEQUENCE [LARGE SCALE GENOMIC DNA]</scope>
    <source>
        <strain evidence="3 4">YN101</strain>
    </source>
</reference>
<proteinExistence type="predicted"/>
<evidence type="ECO:0000313" key="3">
    <source>
        <dbReference type="EMBL" id="QDG50579.1"/>
    </source>
</evidence>